<evidence type="ECO:0000313" key="2">
    <source>
        <dbReference type="Proteomes" id="UP001057877"/>
    </source>
</evidence>
<dbReference type="Proteomes" id="UP001057877">
    <property type="component" value="Chromosome"/>
</dbReference>
<sequence length="343" mass="38975">MGRDGLSNRFRSFAIHECRGSSRLYEYLAMRIADDDEMLELAAHAKEGQPVPNLFFGAVHYLLQQGTEHELMTYYETLTDRPGEIGEPTYAAFQSFCRLHNDRMIAILKERYVQTNEVRRCAYLYPSFCFIYEKVRRPLALLEIGTSAGLQLLWDRFSYRYNSGELLGDPSAAVEIHAELRGDRMPPFMKNSPPVSFRCGIDLHVNDLTSHDDYLWLKSLIWPEHRDRAALFEQAALFFQEHPAALIEGDGSASLASIAAQIPANSALCVFHTHVANQLSPSAKESLIDAIDAIGRTRDVFHLYNNMHDTNILHLDYMLSGVSGTEKLAVTDGHGRWFQWEAK</sequence>
<dbReference type="RefSeq" id="WP_258386129.1">
    <property type="nucleotide sequence ID" value="NZ_CP091430.1"/>
</dbReference>
<protein>
    <submittedName>
        <fullName evidence="1">DUF2332 domain-containing protein</fullName>
    </submittedName>
</protein>
<organism evidence="1 2">
    <name type="scientific">Paenibacillus spongiae</name>
    <dbReference type="NCBI Taxonomy" id="2909671"/>
    <lineage>
        <taxon>Bacteria</taxon>
        <taxon>Bacillati</taxon>
        <taxon>Bacillota</taxon>
        <taxon>Bacilli</taxon>
        <taxon>Bacillales</taxon>
        <taxon>Paenibacillaceae</taxon>
        <taxon>Paenibacillus</taxon>
    </lineage>
</organism>
<dbReference type="InterPro" id="IPR011200">
    <property type="entry name" value="UCP012608"/>
</dbReference>
<dbReference type="PIRSF" id="PIRSF012608">
    <property type="entry name" value="UCP012608"/>
    <property type="match status" value="1"/>
</dbReference>
<proteinExistence type="predicted"/>
<gene>
    <name evidence="1" type="ORF">L1F29_32560</name>
</gene>
<dbReference type="Pfam" id="PF10094">
    <property type="entry name" value="DUF2332"/>
    <property type="match status" value="1"/>
</dbReference>
<keyword evidence="2" id="KW-1185">Reference proteome</keyword>
<reference evidence="1" key="1">
    <citation type="submission" date="2022-01" db="EMBL/GenBank/DDBJ databases">
        <title>Paenibacillus spongiae sp. nov., isolated from marine sponge.</title>
        <authorList>
            <person name="Li Z."/>
            <person name="Zhang M."/>
        </authorList>
    </citation>
    <scope>NUCLEOTIDE SEQUENCE</scope>
    <source>
        <strain evidence="1">PHS-Z3</strain>
    </source>
</reference>
<accession>A0ABY5S8Q0</accession>
<dbReference type="EMBL" id="CP091430">
    <property type="protein sequence ID" value="UVI30059.1"/>
    <property type="molecule type" value="Genomic_DNA"/>
</dbReference>
<evidence type="ECO:0000313" key="1">
    <source>
        <dbReference type="EMBL" id="UVI30059.1"/>
    </source>
</evidence>
<name>A0ABY5S8Q0_9BACL</name>